<evidence type="ECO:0000256" key="7">
    <source>
        <dbReference type="ARBA" id="ARBA00023237"/>
    </source>
</evidence>
<keyword evidence="7 8" id="KW-0998">Cell outer membrane</keyword>
<dbReference type="InterPro" id="IPR037066">
    <property type="entry name" value="Plug_dom_sf"/>
</dbReference>
<dbReference type="GO" id="GO:0009279">
    <property type="term" value="C:cell outer membrane"/>
    <property type="evidence" value="ECO:0007669"/>
    <property type="project" value="UniProtKB-SubCell"/>
</dbReference>
<keyword evidence="10" id="KW-0732">Signal</keyword>
<dbReference type="InterPro" id="IPR036942">
    <property type="entry name" value="Beta-barrel_TonB_sf"/>
</dbReference>
<dbReference type="Proteomes" id="UP001142592">
    <property type="component" value="Unassembled WGS sequence"/>
</dbReference>
<keyword evidence="14" id="KW-1185">Reference proteome</keyword>
<comment type="similarity">
    <text evidence="8 9">Belongs to the TonB-dependent receptor family.</text>
</comment>
<dbReference type="InterPro" id="IPR012910">
    <property type="entry name" value="Plug_dom"/>
</dbReference>
<keyword evidence="2 8" id="KW-0813">Transport</keyword>
<evidence type="ECO:0000313" key="14">
    <source>
        <dbReference type="Proteomes" id="UP001142592"/>
    </source>
</evidence>
<keyword evidence="5 9" id="KW-0798">TonB box</keyword>
<dbReference type="PROSITE" id="PS52016">
    <property type="entry name" value="TONB_DEPENDENT_REC_3"/>
    <property type="match status" value="1"/>
</dbReference>
<dbReference type="Gene3D" id="2.60.40.1120">
    <property type="entry name" value="Carboxypeptidase-like, regulatory domain"/>
    <property type="match status" value="1"/>
</dbReference>
<evidence type="ECO:0000259" key="11">
    <source>
        <dbReference type="Pfam" id="PF00593"/>
    </source>
</evidence>
<dbReference type="InterPro" id="IPR023996">
    <property type="entry name" value="TonB-dep_OMP_SusC/RagA"/>
</dbReference>
<dbReference type="InterPro" id="IPR039426">
    <property type="entry name" value="TonB-dep_rcpt-like"/>
</dbReference>
<dbReference type="InterPro" id="IPR023997">
    <property type="entry name" value="TonB-dep_OMP_SusC/RagA_CS"/>
</dbReference>
<evidence type="ECO:0000256" key="10">
    <source>
        <dbReference type="SAM" id="SignalP"/>
    </source>
</evidence>
<feature type="chain" id="PRO_5040882363" evidence="10">
    <location>
        <begin position="23"/>
        <end position="1043"/>
    </location>
</feature>
<gene>
    <name evidence="13" type="ORF">OQZ29_03495</name>
</gene>
<evidence type="ECO:0000256" key="1">
    <source>
        <dbReference type="ARBA" id="ARBA00004571"/>
    </source>
</evidence>
<dbReference type="SUPFAM" id="SSF49464">
    <property type="entry name" value="Carboxypeptidase regulatory domain-like"/>
    <property type="match status" value="1"/>
</dbReference>
<dbReference type="RefSeq" id="WP_029204400.1">
    <property type="nucleotide sequence ID" value="NZ_JAPJUH010000001.1"/>
</dbReference>
<comment type="subcellular location">
    <subcellularLocation>
        <location evidence="1 8">Cell outer membrane</location>
        <topology evidence="1 8">Multi-pass membrane protein</topology>
    </subcellularLocation>
</comment>
<evidence type="ECO:0000256" key="6">
    <source>
        <dbReference type="ARBA" id="ARBA00023136"/>
    </source>
</evidence>
<keyword evidence="6 8" id="KW-0472">Membrane</keyword>
<evidence type="ECO:0000256" key="5">
    <source>
        <dbReference type="ARBA" id="ARBA00023077"/>
    </source>
</evidence>
<keyword evidence="3 8" id="KW-1134">Transmembrane beta strand</keyword>
<evidence type="ECO:0000259" key="12">
    <source>
        <dbReference type="Pfam" id="PF07715"/>
    </source>
</evidence>
<feature type="domain" description="TonB-dependent receptor plug" evidence="12">
    <location>
        <begin position="121"/>
        <end position="249"/>
    </location>
</feature>
<comment type="caution">
    <text evidence="13">The sequence shown here is derived from an EMBL/GenBank/DDBJ whole genome shotgun (WGS) entry which is preliminary data.</text>
</comment>
<evidence type="ECO:0000256" key="9">
    <source>
        <dbReference type="RuleBase" id="RU003357"/>
    </source>
</evidence>
<keyword evidence="4 8" id="KW-0812">Transmembrane</keyword>
<evidence type="ECO:0000313" key="13">
    <source>
        <dbReference type="EMBL" id="MCX3263792.1"/>
    </source>
</evidence>
<dbReference type="SUPFAM" id="SSF56935">
    <property type="entry name" value="Porins"/>
    <property type="match status" value="1"/>
</dbReference>
<reference evidence="13" key="1">
    <citation type="submission" date="2022-11" db="EMBL/GenBank/DDBJ databases">
        <authorList>
            <person name="Graham C."/>
            <person name="Newman J.D."/>
        </authorList>
    </citation>
    <scope>NUCLEOTIDE SEQUENCE</scope>
    <source>
        <strain evidence="13">DSM 19486</strain>
    </source>
</reference>
<dbReference type="InterPro" id="IPR000531">
    <property type="entry name" value="Beta-barrel_TonB"/>
</dbReference>
<proteinExistence type="inferred from homology"/>
<evidence type="ECO:0000256" key="2">
    <source>
        <dbReference type="ARBA" id="ARBA00022448"/>
    </source>
</evidence>
<evidence type="ECO:0000256" key="3">
    <source>
        <dbReference type="ARBA" id="ARBA00022452"/>
    </source>
</evidence>
<dbReference type="Gene3D" id="2.40.170.20">
    <property type="entry name" value="TonB-dependent receptor, beta-barrel domain"/>
    <property type="match status" value="1"/>
</dbReference>
<dbReference type="Pfam" id="PF13715">
    <property type="entry name" value="CarbopepD_reg_2"/>
    <property type="match status" value="1"/>
</dbReference>
<sequence>MRKIFTSLLFVCMLLVGISSFAQVKTITGKVTSSDDNGPLPGASIKVKGANTGASTDGNGNFTIQVSSSNAVLVVSLIGYKTQEVTVGNRTTVNLALASDSQQLEEVTVSTGLGITRQAKSLGYAAQQVDNKALNFNHQPNLINALQGKVAGATISSMGGGPGQGANIRIRGVNSIDPSIPSDPLYVIDGVQIDNSTSTLGANPGGTAYGARGVSNRASDINPEDIETINILKGGAATALYGLRGVNGVVVITTKRGAAGALSINLNSSYGFDEVLKKPAVQTEYTQGVLGVYANPPSGIGPAWGPTIAEAKLLDPTHPDQLYDNYDRAFGTGQQIKNSVSVAGGSEAVKFFSSVSQLYQKGMMPNTDYKNLSGRLNTDITISPKFKASVNMNFSNAGGYTYSADRFGEGLAYWSPRYDVADYINENGTQKYIGTNNPIWGTETNQLKSDVNRFIGGAALTYEPTKWLNFSYRFGLDTYNDNRVRTAPGPMGITGEQVYDNDQGFYGEYNSKVRTLNGTFLATLTSKITSDINGTLRLGQEMYDSRLKNIGSLGSQLSIYNFFNLANAKVISVSQSITQKRLVGYFGEATFDYKNYLFLTLTGRNDITSTLSKENRSFFYPSASISYVFSDQFKLPSAISQAKLRLSYAKLGKDAPIYAGASSGFATYGSLPTGTTGLTLASNLGNPSLRPEFTNTFETGLEMSFFKGRLGFDFTYYYSLSKDQIIQAQITSATGYVTTSINAGNIRNRGVELVINGKPIDGKDFKWGVNLNVSANRNKILYLPTDIIYGAARGYGNAGVTMKLVEGQAFGNIYGSYFNRYSGGQPQDPNFLDKNLPLLIGADGFPIISGGTQRILGNSQPDYVIGMGNNFSYKRFSLNVLFDARLGFEKYNWLEDFYSAFGLPDYTADRRSFRTFEGVLANGTPNTKQVWLGQRFGPDGVDYGEGYYRRFYRNVSEPFVTDASWVRLRSASLSYALPTNWLPKKAIRSASVSVTGNNLWLWTKYYGVDPESSSYDAGSNNDGSAGFTYPTARTIMFSLNVGF</sequence>
<evidence type="ECO:0000256" key="4">
    <source>
        <dbReference type="ARBA" id="ARBA00022692"/>
    </source>
</evidence>
<dbReference type="EMBL" id="JAPJUH010000001">
    <property type="protein sequence ID" value="MCX3263792.1"/>
    <property type="molecule type" value="Genomic_DNA"/>
</dbReference>
<dbReference type="InterPro" id="IPR008969">
    <property type="entry name" value="CarboxyPept-like_regulatory"/>
</dbReference>
<dbReference type="AlphaFoldDB" id="A0A9X3DAA7"/>
<dbReference type="Gene3D" id="2.170.130.10">
    <property type="entry name" value="TonB-dependent receptor, plug domain"/>
    <property type="match status" value="1"/>
</dbReference>
<dbReference type="Pfam" id="PF00593">
    <property type="entry name" value="TonB_dep_Rec_b-barrel"/>
    <property type="match status" value="1"/>
</dbReference>
<dbReference type="Pfam" id="PF07715">
    <property type="entry name" value="Plug"/>
    <property type="match status" value="1"/>
</dbReference>
<feature type="domain" description="TonB-dependent receptor-like beta-barrel" evidence="11">
    <location>
        <begin position="399"/>
        <end position="999"/>
    </location>
</feature>
<evidence type="ECO:0000256" key="8">
    <source>
        <dbReference type="PROSITE-ProRule" id="PRU01360"/>
    </source>
</evidence>
<accession>A0A9X3DAA7</accession>
<dbReference type="NCBIfam" id="TIGR04056">
    <property type="entry name" value="OMP_RagA_SusC"/>
    <property type="match status" value="1"/>
</dbReference>
<organism evidence="13 14">
    <name type="scientific">Pedobacter agri</name>
    <dbReference type="NCBI Taxonomy" id="454586"/>
    <lineage>
        <taxon>Bacteria</taxon>
        <taxon>Pseudomonadati</taxon>
        <taxon>Bacteroidota</taxon>
        <taxon>Sphingobacteriia</taxon>
        <taxon>Sphingobacteriales</taxon>
        <taxon>Sphingobacteriaceae</taxon>
        <taxon>Pedobacter</taxon>
    </lineage>
</organism>
<protein>
    <submittedName>
        <fullName evidence="13">SusC/RagA family TonB-linked outer membrane protein</fullName>
    </submittedName>
</protein>
<dbReference type="NCBIfam" id="TIGR04057">
    <property type="entry name" value="SusC_RagA_signa"/>
    <property type="match status" value="1"/>
</dbReference>
<name>A0A9X3DAA7_9SPHI</name>
<feature type="signal peptide" evidence="10">
    <location>
        <begin position="1"/>
        <end position="22"/>
    </location>
</feature>